<name>A0A9W5VID4_BACCE</name>
<proteinExistence type="predicted"/>
<sequence length="164" mass="17727">MHFMTMFLANSIKIFIRGSIMNFKGAVSSFLVMGLLFSGCSAIQNSNHAKQTSGSQDIAQVIEFPSNKYPETAAHIKDAIANGKTDICTIDRDGAAERRKQSLANVPTKKGYDRDEYPMAMCLEGGKGASVRHIKPADNRGAGSHIGNKVEKLPDGAKVKIVVK</sequence>
<accession>A0A9W5VID4</accession>
<evidence type="ECO:0000313" key="3">
    <source>
        <dbReference type="Proteomes" id="UP000014009"/>
    </source>
</evidence>
<protein>
    <submittedName>
        <fullName evidence="2">DNA-entry nuclease</fullName>
    </submittedName>
</protein>
<feature type="domain" description="Deoxyribonuclease NucA/NucB" evidence="1">
    <location>
        <begin position="94"/>
        <end position="162"/>
    </location>
</feature>
<evidence type="ECO:0000313" key="2">
    <source>
        <dbReference type="EMBL" id="EOP79204.1"/>
    </source>
</evidence>
<evidence type="ECO:0000259" key="1">
    <source>
        <dbReference type="Pfam" id="PF14040"/>
    </source>
</evidence>
<gene>
    <name evidence="2" type="ORF">IGM_06414</name>
</gene>
<organism evidence="2 3">
    <name type="scientific">Bacillus cereus HuB4-4</name>
    <dbReference type="NCBI Taxonomy" id="1053211"/>
    <lineage>
        <taxon>Bacteria</taxon>
        <taxon>Bacillati</taxon>
        <taxon>Bacillota</taxon>
        <taxon>Bacilli</taxon>
        <taxon>Bacillales</taxon>
        <taxon>Bacillaceae</taxon>
        <taxon>Bacillus</taxon>
        <taxon>Bacillus cereus group</taxon>
    </lineage>
</organism>
<dbReference type="InterPro" id="IPR029476">
    <property type="entry name" value="DNase_NucA_NucB"/>
</dbReference>
<reference evidence="2 3" key="1">
    <citation type="submission" date="2012-12" db="EMBL/GenBank/DDBJ databases">
        <title>The Genome Sequence of Bacillus cereus HuB4-4.</title>
        <authorList>
            <consortium name="The Broad Institute Genome Sequencing Platform"/>
            <consortium name="The Broad Institute Genome Sequencing Center for Infectious Disease"/>
            <person name="Feldgarden M."/>
            <person name="Van der Auwera G.A."/>
            <person name="Mahillon J."/>
            <person name="Duprez V."/>
            <person name="Timmery S."/>
            <person name="Mattelet C."/>
            <person name="Dierick K."/>
            <person name="Sun M."/>
            <person name="Yu Z."/>
            <person name="Zhu L."/>
            <person name="Hu X."/>
            <person name="Shank E.B."/>
            <person name="Swiecicka I."/>
            <person name="Hansen B.M."/>
            <person name="Andrup L."/>
            <person name="Walker B."/>
            <person name="Young S.K."/>
            <person name="Zeng Q."/>
            <person name="Gargeya S."/>
            <person name="Fitzgerald M."/>
            <person name="Haas B."/>
            <person name="Abouelleil A."/>
            <person name="Alvarado L."/>
            <person name="Arachchi H.M."/>
            <person name="Berlin A.M."/>
            <person name="Chapman S.B."/>
            <person name="Dewar J."/>
            <person name="Goldberg J."/>
            <person name="Griggs A."/>
            <person name="Gujja S."/>
            <person name="Hansen M."/>
            <person name="Howarth C."/>
            <person name="Imamovic A."/>
            <person name="Larimer J."/>
            <person name="McCowan C."/>
            <person name="Murphy C."/>
            <person name="Neiman D."/>
            <person name="Pearson M."/>
            <person name="Priest M."/>
            <person name="Roberts A."/>
            <person name="Saif S."/>
            <person name="Shea T."/>
            <person name="Sisk P."/>
            <person name="Sykes S."/>
            <person name="Wortman J."/>
            <person name="Nusbaum C."/>
            <person name="Birren B."/>
        </authorList>
    </citation>
    <scope>NUCLEOTIDE SEQUENCE [LARGE SCALE GENOMIC DNA]</scope>
    <source>
        <strain evidence="2 3">HuB4-4</strain>
    </source>
</reference>
<dbReference type="Proteomes" id="UP000014009">
    <property type="component" value="Unassembled WGS sequence"/>
</dbReference>
<dbReference type="EMBL" id="AHEF01000103">
    <property type="protein sequence ID" value="EOP79204.1"/>
    <property type="molecule type" value="Genomic_DNA"/>
</dbReference>
<dbReference type="Pfam" id="PF14040">
    <property type="entry name" value="DNase_NucA_NucB"/>
    <property type="match status" value="1"/>
</dbReference>
<dbReference type="AlphaFoldDB" id="A0A9W5VID4"/>
<comment type="caution">
    <text evidence="2">The sequence shown here is derived from an EMBL/GenBank/DDBJ whole genome shotgun (WGS) entry which is preliminary data.</text>
</comment>